<proteinExistence type="predicted"/>
<feature type="domain" description="DUF2059" evidence="1">
    <location>
        <begin position="95"/>
        <end position="138"/>
    </location>
</feature>
<evidence type="ECO:0000313" key="2">
    <source>
        <dbReference type="EMBL" id="GAA3927436.1"/>
    </source>
</evidence>
<organism evidence="2 3">
    <name type="scientific">Litoribacillus peritrichatus</name>
    <dbReference type="NCBI Taxonomy" id="718191"/>
    <lineage>
        <taxon>Bacteria</taxon>
        <taxon>Pseudomonadati</taxon>
        <taxon>Pseudomonadota</taxon>
        <taxon>Gammaproteobacteria</taxon>
        <taxon>Oceanospirillales</taxon>
        <taxon>Oceanospirillaceae</taxon>
        <taxon>Litoribacillus</taxon>
    </lineage>
</organism>
<evidence type="ECO:0000313" key="3">
    <source>
        <dbReference type="Proteomes" id="UP001501565"/>
    </source>
</evidence>
<keyword evidence="3" id="KW-1185">Reference proteome</keyword>
<gene>
    <name evidence="2" type="ORF">GCM10022277_24710</name>
</gene>
<comment type="caution">
    <text evidence="2">The sequence shown here is derived from an EMBL/GenBank/DDBJ whole genome shotgun (WGS) entry which is preliminary data.</text>
</comment>
<dbReference type="EMBL" id="BAABBN010000007">
    <property type="protein sequence ID" value="GAA3927436.1"/>
    <property type="molecule type" value="Genomic_DNA"/>
</dbReference>
<sequence>MIILLLPGIGVASTQLPSTGEHVADDRLLRQAVARYFELTDAISVKPIKKRVGSLINRKLKQNNSGVRQLHYDTVKAVVDEEVNLLSEDAYFFEIYYQAYIKHFSLEDMQEINRFFASEAGKKFISTRSALHKDVSTSTVKMIHHLVDRIAPKVQLSLAKSGVQVSLD</sequence>
<dbReference type="InterPro" id="IPR018637">
    <property type="entry name" value="DUF2059"/>
</dbReference>
<evidence type="ECO:0000259" key="1">
    <source>
        <dbReference type="Pfam" id="PF09832"/>
    </source>
</evidence>
<reference evidence="3" key="1">
    <citation type="journal article" date="2019" name="Int. J. Syst. Evol. Microbiol.">
        <title>The Global Catalogue of Microorganisms (GCM) 10K type strain sequencing project: providing services to taxonomists for standard genome sequencing and annotation.</title>
        <authorList>
            <consortium name="The Broad Institute Genomics Platform"/>
            <consortium name="The Broad Institute Genome Sequencing Center for Infectious Disease"/>
            <person name="Wu L."/>
            <person name="Ma J."/>
        </authorList>
    </citation>
    <scope>NUCLEOTIDE SEQUENCE [LARGE SCALE GENOMIC DNA]</scope>
    <source>
        <strain evidence="3">JCM 17551</strain>
    </source>
</reference>
<name>A0ABP7MQ75_9GAMM</name>
<protein>
    <recommendedName>
        <fullName evidence="1">DUF2059 domain-containing protein</fullName>
    </recommendedName>
</protein>
<dbReference type="Proteomes" id="UP001501565">
    <property type="component" value="Unassembled WGS sequence"/>
</dbReference>
<accession>A0ABP7MQ75</accession>
<dbReference type="Pfam" id="PF09832">
    <property type="entry name" value="DUF2059"/>
    <property type="match status" value="1"/>
</dbReference>